<protein>
    <recommendedName>
        <fullName evidence="7">HTH-type transcriptional regulator SarZ</fullName>
    </recommendedName>
    <alternativeName>
        <fullName evidence="8">Staphylococcal accessory regulator Z</fullName>
    </alternativeName>
</protein>
<dbReference type="AlphaFoldDB" id="G8QZ39"/>
<dbReference type="InterPro" id="IPR036390">
    <property type="entry name" value="WH_DNA-bd_sf"/>
</dbReference>
<evidence type="ECO:0000256" key="2">
    <source>
        <dbReference type="ARBA" id="ARBA00022490"/>
    </source>
</evidence>
<dbReference type="InterPro" id="IPR000835">
    <property type="entry name" value="HTH_MarR-typ"/>
</dbReference>
<dbReference type="RefSeq" id="WP_014200783.1">
    <property type="nucleotide sequence ID" value="NC_016599.1"/>
</dbReference>
<dbReference type="InterPro" id="IPR055166">
    <property type="entry name" value="Transc_reg_Sar_Rot_HTH"/>
</dbReference>
<organism evidence="10 11">
    <name type="scientific">Owenweeksia hongkongensis (strain DSM 17368 / CIP 108786 / JCM 12287 / NRRL B-23963 / UST20020801)</name>
    <dbReference type="NCBI Taxonomy" id="926562"/>
    <lineage>
        <taxon>Bacteria</taxon>
        <taxon>Pseudomonadati</taxon>
        <taxon>Bacteroidota</taxon>
        <taxon>Flavobacteriia</taxon>
        <taxon>Flavobacteriales</taxon>
        <taxon>Owenweeksiaceae</taxon>
        <taxon>Owenweeksia</taxon>
    </lineage>
</organism>
<dbReference type="GO" id="GO:0003677">
    <property type="term" value="F:DNA binding"/>
    <property type="evidence" value="ECO:0007669"/>
    <property type="project" value="UniProtKB-KW"/>
</dbReference>
<dbReference type="InterPro" id="IPR036388">
    <property type="entry name" value="WH-like_DNA-bd_sf"/>
</dbReference>
<dbReference type="SMART" id="SM00347">
    <property type="entry name" value="HTH_MARR"/>
    <property type="match status" value="1"/>
</dbReference>
<evidence type="ECO:0000256" key="4">
    <source>
        <dbReference type="ARBA" id="ARBA00023125"/>
    </source>
</evidence>
<evidence type="ECO:0000256" key="6">
    <source>
        <dbReference type="ARBA" id="ARBA00046337"/>
    </source>
</evidence>
<dbReference type="EMBL" id="CP003156">
    <property type="protein sequence ID" value="AEV31422.1"/>
    <property type="molecule type" value="Genomic_DNA"/>
</dbReference>
<comment type="similarity">
    <text evidence="6">Belongs to the SarZ family.</text>
</comment>
<proteinExistence type="inferred from homology"/>
<evidence type="ECO:0000256" key="8">
    <source>
        <dbReference type="ARBA" id="ARBA00047207"/>
    </source>
</evidence>
<name>G8QZ39_OWEHD</name>
<dbReference type="KEGG" id="oho:Oweho_0403"/>
<dbReference type="PANTHER" id="PTHR42756">
    <property type="entry name" value="TRANSCRIPTIONAL REGULATOR, MARR"/>
    <property type="match status" value="1"/>
</dbReference>
<dbReference type="HOGENOM" id="CLU_083287_3_2_10"/>
<evidence type="ECO:0000256" key="5">
    <source>
        <dbReference type="ARBA" id="ARBA00023163"/>
    </source>
</evidence>
<evidence type="ECO:0000256" key="3">
    <source>
        <dbReference type="ARBA" id="ARBA00023015"/>
    </source>
</evidence>
<dbReference type="STRING" id="926562.Oweho_0403"/>
<dbReference type="FunFam" id="1.10.10.10:FF:000163">
    <property type="entry name" value="MarR family transcriptional regulator"/>
    <property type="match status" value="1"/>
</dbReference>
<evidence type="ECO:0000259" key="9">
    <source>
        <dbReference type="PROSITE" id="PS50995"/>
    </source>
</evidence>
<dbReference type="Gene3D" id="1.10.10.10">
    <property type="entry name" value="Winged helix-like DNA-binding domain superfamily/Winged helix DNA-binding domain"/>
    <property type="match status" value="1"/>
</dbReference>
<comment type="subcellular location">
    <subcellularLocation>
        <location evidence="1">Cytoplasm</location>
    </subcellularLocation>
</comment>
<accession>G8QZ39</accession>
<keyword evidence="2" id="KW-0963">Cytoplasm</keyword>
<gene>
    <name evidence="10" type="ordered locus">Oweho_0403</name>
</gene>
<sequence length="148" mass="17099">MSSEDLKLSNQVCFPLYSASRLITQAYKPYLDKLGITYPQYLVLLVLWEKDEVSVNEISQKLILKTNTLSPLLQRMAKLDLIQRNRSTEDERSVVIALTDNGKKMKADAEYIPQELMNNLLSQSVELDDVVQLKLLLNQWIEILKQKD</sequence>
<keyword evidence="4" id="KW-0238">DNA-binding</keyword>
<dbReference type="Proteomes" id="UP000005631">
    <property type="component" value="Chromosome"/>
</dbReference>
<dbReference type="PATRIC" id="fig|926562.3.peg.415"/>
<keyword evidence="11" id="KW-1185">Reference proteome</keyword>
<keyword evidence="5" id="KW-0804">Transcription</keyword>
<keyword evidence="3" id="KW-0805">Transcription regulation</keyword>
<evidence type="ECO:0000256" key="7">
    <source>
        <dbReference type="ARBA" id="ARBA00047188"/>
    </source>
</evidence>
<dbReference type="eggNOG" id="COG1846">
    <property type="taxonomic scope" value="Bacteria"/>
</dbReference>
<dbReference type="Pfam" id="PF22381">
    <property type="entry name" value="Staph_reg_Sar_Rot"/>
    <property type="match status" value="1"/>
</dbReference>
<evidence type="ECO:0000313" key="10">
    <source>
        <dbReference type="EMBL" id="AEV31422.1"/>
    </source>
</evidence>
<dbReference type="PROSITE" id="PS50995">
    <property type="entry name" value="HTH_MARR_2"/>
    <property type="match status" value="1"/>
</dbReference>
<dbReference type="PANTHER" id="PTHR42756:SF1">
    <property type="entry name" value="TRANSCRIPTIONAL REPRESSOR OF EMRAB OPERON"/>
    <property type="match status" value="1"/>
</dbReference>
<evidence type="ECO:0000313" key="11">
    <source>
        <dbReference type="Proteomes" id="UP000005631"/>
    </source>
</evidence>
<dbReference type="GO" id="GO:0003700">
    <property type="term" value="F:DNA-binding transcription factor activity"/>
    <property type="evidence" value="ECO:0007669"/>
    <property type="project" value="InterPro"/>
</dbReference>
<feature type="domain" description="HTH marR-type" evidence="9">
    <location>
        <begin position="9"/>
        <end position="142"/>
    </location>
</feature>
<dbReference type="OrthoDB" id="9806864at2"/>
<reference evidence="10 11" key="1">
    <citation type="journal article" date="2012" name="Stand. Genomic Sci.">
        <title>Genome sequence of the orange-pigmented seawater bacterium Owenweeksia hongkongensis type strain (UST20020801(T)).</title>
        <authorList>
            <person name="Riedel T."/>
            <person name="Held B."/>
            <person name="Nolan M."/>
            <person name="Lucas S."/>
            <person name="Lapidus A."/>
            <person name="Tice H."/>
            <person name="Del Rio T.G."/>
            <person name="Cheng J.F."/>
            <person name="Han C."/>
            <person name="Tapia R."/>
            <person name="Goodwin L.A."/>
            <person name="Pitluck S."/>
            <person name="Liolios K."/>
            <person name="Mavromatis K."/>
            <person name="Pagani I."/>
            <person name="Ivanova N."/>
            <person name="Mikhailova N."/>
            <person name="Pati A."/>
            <person name="Chen A."/>
            <person name="Palaniappan K."/>
            <person name="Rohde M."/>
            <person name="Tindall B.J."/>
            <person name="Detter J.C."/>
            <person name="Goker M."/>
            <person name="Woyke T."/>
            <person name="Bristow J."/>
            <person name="Eisen J.A."/>
            <person name="Markowitz V."/>
            <person name="Hugenholtz P."/>
            <person name="Klenk H.P."/>
            <person name="Kyrpides N.C."/>
        </authorList>
    </citation>
    <scope>NUCLEOTIDE SEQUENCE</scope>
    <source>
        <strain evidence="11">DSM 17368 / JCM 12287 / NRRL B-23963</strain>
    </source>
</reference>
<evidence type="ECO:0000256" key="1">
    <source>
        <dbReference type="ARBA" id="ARBA00004496"/>
    </source>
</evidence>
<dbReference type="GO" id="GO:0005737">
    <property type="term" value="C:cytoplasm"/>
    <property type="evidence" value="ECO:0007669"/>
    <property type="project" value="UniProtKB-SubCell"/>
</dbReference>
<dbReference type="SUPFAM" id="SSF46785">
    <property type="entry name" value="Winged helix' DNA-binding domain"/>
    <property type="match status" value="1"/>
</dbReference>